<gene>
    <name evidence="1" type="ORF">F1559_002195</name>
</gene>
<keyword evidence="2" id="KW-1185">Reference proteome</keyword>
<organism evidence="1 2">
    <name type="scientific">Cyanidiococcus yangmingshanensis</name>
    <dbReference type="NCBI Taxonomy" id="2690220"/>
    <lineage>
        <taxon>Eukaryota</taxon>
        <taxon>Rhodophyta</taxon>
        <taxon>Bangiophyceae</taxon>
        <taxon>Cyanidiales</taxon>
        <taxon>Cyanidiaceae</taxon>
        <taxon>Cyanidiococcus</taxon>
    </lineage>
</organism>
<sequence>MPTATYAALVHADLDVLWSLLLDKLQSDERVLPGLDRVEIEPAEETSAPSSSGVTGKRQDRRLFFTDGRVVEERITVDEERRNILVELRNDARYTGYVSTVLFPCPMPEVTSGAHVLVRTLDWRARRSLSDDEIEEGERMAAKIKESTLGLKHEAESLRWSLDESKEPEYE</sequence>
<evidence type="ECO:0000313" key="1">
    <source>
        <dbReference type="EMBL" id="KAF6001060.1"/>
    </source>
</evidence>
<dbReference type="EMBL" id="VWRR01000016">
    <property type="protein sequence ID" value="KAF6001060.1"/>
    <property type="molecule type" value="Genomic_DNA"/>
</dbReference>
<accession>A0A7J7IE93</accession>
<dbReference type="OrthoDB" id="10361829at2759"/>
<name>A0A7J7IE93_9RHOD</name>
<proteinExistence type="predicted"/>
<comment type="caution">
    <text evidence="1">The sequence shown here is derived from an EMBL/GenBank/DDBJ whole genome shotgun (WGS) entry which is preliminary data.</text>
</comment>
<reference evidence="1 2" key="1">
    <citation type="journal article" date="2020" name="J. Phycol.">
        <title>Comparative genome analysis reveals Cyanidiococcus gen. nov., a new extremophilic red algal genus sister to Cyanidioschyzon (Cyanidioschyzonaceae, Rhodophyta).</title>
        <authorList>
            <person name="Liu S.-L."/>
            <person name="Chiang Y.-R."/>
            <person name="Yoon H.S."/>
            <person name="Fu H.-Y."/>
        </authorList>
    </citation>
    <scope>NUCLEOTIDE SEQUENCE [LARGE SCALE GENOMIC DNA]</scope>
    <source>
        <strain evidence="1 2">THAL066</strain>
    </source>
</reference>
<protein>
    <submittedName>
        <fullName evidence="1">Uncharacterized protein</fullName>
    </submittedName>
</protein>
<evidence type="ECO:0000313" key="2">
    <source>
        <dbReference type="Proteomes" id="UP000530660"/>
    </source>
</evidence>
<dbReference type="AlphaFoldDB" id="A0A7J7IE93"/>
<dbReference type="Proteomes" id="UP000530660">
    <property type="component" value="Unassembled WGS sequence"/>
</dbReference>